<dbReference type="Gene3D" id="3.30.1390.10">
    <property type="match status" value="1"/>
</dbReference>
<dbReference type="GO" id="GO:0008233">
    <property type="term" value="F:peptidase activity"/>
    <property type="evidence" value="ECO:0007669"/>
    <property type="project" value="UniProtKB-KW"/>
</dbReference>
<keyword evidence="3" id="KW-0645">Protease</keyword>
<comment type="subunit">
    <text evidence="1">Binds to the N-terminal domain of the chaperone ClpA.</text>
</comment>
<gene>
    <name evidence="1 3" type="primary">clpS</name>
    <name evidence="3" type="ORF">I601_2307</name>
</gene>
<reference evidence="3 4" key="1">
    <citation type="submission" date="2016-03" db="EMBL/GenBank/DDBJ databases">
        <title>Complete genome sequence of a soil Actinobacterium, Nocardioides dokdonensis FR1436.</title>
        <authorList>
            <person name="Kwon S.-K."/>
            <person name="Kim K."/>
            <person name="Kim J.F."/>
        </authorList>
    </citation>
    <scope>NUCLEOTIDE SEQUENCE [LARGE SCALE GENOMIC DNA]</scope>
    <source>
        <strain evidence="3 4">FR1436</strain>
    </source>
</reference>
<evidence type="ECO:0000259" key="2">
    <source>
        <dbReference type="Pfam" id="PF02617"/>
    </source>
</evidence>
<dbReference type="Proteomes" id="UP000077868">
    <property type="component" value="Chromosome"/>
</dbReference>
<evidence type="ECO:0000313" key="3">
    <source>
        <dbReference type="EMBL" id="ANH38731.1"/>
    </source>
</evidence>
<accession>A0A1A9GML5</accession>
<dbReference type="Pfam" id="PF02617">
    <property type="entry name" value="ClpS"/>
    <property type="match status" value="1"/>
</dbReference>
<dbReference type="NCBIfam" id="NF000668">
    <property type="entry name" value="PRK00033.1-1"/>
    <property type="match status" value="1"/>
</dbReference>
<dbReference type="PANTHER" id="PTHR33473">
    <property type="entry name" value="ATP-DEPENDENT CLP PROTEASE ADAPTER PROTEIN CLPS1, CHLOROPLASTIC"/>
    <property type="match status" value="1"/>
</dbReference>
<proteinExistence type="inferred from homology"/>
<keyword evidence="3" id="KW-0378">Hydrolase</keyword>
<dbReference type="PANTHER" id="PTHR33473:SF19">
    <property type="entry name" value="ATP-DEPENDENT CLP PROTEASE ADAPTER PROTEIN CLPS"/>
    <property type="match status" value="1"/>
</dbReference>
<dbReference type="KEGG" id="ndk:I601_2307"/>
<organism evidence="3 4">
    <name type="scientific">Nocardioides dokdonensis FR1436</name>
    <dbReference type="NCBI Taxonomy" id="1300347"/>
    <lineage>
        <taxon>Bacteria</taxon>
        <taxon>Bacillati</taxon>
        <taxon>Actinomycetota</taxon>
        <taxon>Actinomycetes</taxon>
        <taxon>Propionibacteriales</taxon>
        <taxon>Nocardioidaceae</taxon>
        <taxon>Nocardioides</taxon>
    </lineage>
</organism>
<dbReference type="GO" id="GO:0006508">
    <property type="term" value="P:proteolysis"/>
    <property type="evidence" value="ECO:0007669"/>
    <property type="project" value="UniProtKB-UniRule"/>
</dbReference>
<evidence type="ECO:0000313" key="4">
    <source>
        <dbReference type="Proteomes" id="UP000077868"/>
    </source>
</evidence>
<dbReference type="RefSeq" id="WP_084527500.1">
    <property type="nucleotide sequence ID" value="NZ_CP015079.1"/>
</dbReference>
<dbReference type="InterPro" id="IPR003769">
    <property type="entry name" value="ClpS_core"/>
</dbReference>
<dbReference type="GO" id="GO:0030163">
    <property type="term" value="P:protein catabolic process"/>
    <property type="evidence" value="ECO:0007669"/>
    <property type="project" value="InterPro"/>
</dbReference>
<dbReference type="OrthoDB" id="162238at2"/>
<evidence type="ECO:0000256" key="1">
    <source>
        <dbReference type="HAMAP-Rule" id="MF_00302"/>
    </source>
</evidence>
<name>A0A1A9GML5_9ACTN</name>
<dbReference type="InterPro" id="IPR022935">
    <property type="entry name" value="ClpS"/>
</dbReference>
<dbReference type="EMBL" id="CP015079">
    <property type="protein sequence ID" value="ANH38731.1"/>
    <property type="molecule type" value="Genomic_DNA"/>
</dbReference>
<sequence>MSAPSPVEVEPTTTPEELLTPTTPWVVIVWNDPVNLMSYVTYVFRTYFGYPKKKAEKLMMQVHEEGRSVVSAGSREEMERDVQALHEYGLWATMQKDD</sequence>
<protein>
    <recommendedName>
        <fullName evidence="1">ATP-dependent Clp protease adapter protein ClpS</fullName>
    </recommendedName>
</protein>
<comment type="similarity">
    <text evidence="1">Belongs to the ClpS family.</text>
</comment>
<comment type="function">
    <text evidence="1">Involved in the modulation of the specificity of the ClpAP-mediated ATP-dependent protein degradation.</text>
</comment>
<dbReference type="SUPFAM" id="SSF54736">
    <property type="entry name" value="ClpS-like"/>
    <property type="match status" value="1"/>
</dbReference>
<dbReference type="STRING" id="1300347.I601_2307"/>
<feature type="domain" description="Adaptor protein ClpS core" evidence="2">
    <location>
        <begin position="22"/>
        <end position="93"/>
    </location>
</feature>
<dbReference type="AlphaFoldDB" id="A0A1A9GML5"/>
<dbReference type="InterPro" id="IPR014719">
    <property type="entry name" value="Ribosomal_bL12_C/ClpS-like"/>
</dbReference>
<dbReference type="PATRIC" id="fig|1300347.3.peg.2302"/>
<dbReference type="HAMAP" id="MF_00302">
    <property type="entry name" value="ClpS"/>
    <property type="match status" value="1"/>
</dbReference>
<keyword evidence="4" id="KW-1185">Reference proteome</keyword>